<dbReference type="SMART" id="SM00091">
    <property type="entry name" value="PAS"/>
    <property type="match status" value="1"/>
</dbReference>
<proteinExistence type="predicted"/>
<evidence type="ECO:0000259" key="2">
    <source>
        <dbReference type="PROSITE" id="PS50887"/>
    </source>
</evidence>
<sequence length="417" mass="46871">MKRDIDILCAIKNQQCADSLCHKIKQIIPDVHLVVVPEMVDVLSIISVHQVKLFIVALEVNEVVDPLTYTIASAFPLTLVQFFPVSLLRYAEFAVTTIKLWAACLEYDSKLLHKPLNNDVIKREKMLLFAMPEAVISCNLQGNITYLNRAAERLIGLKKRQMMDKPITSIVEFNTDITADGTDLTLAALLTEDSPQTHCVNAKLLAQNSDHTSVISSFGWLRDNREDLKGLVLVMRMVDRQYVKLYHQANYDELTSLPNRALMNDRSNLAVRLAVRHNCYVGLMFIDLDYFKAVNDAMGHDAGDQMLKSVAKRLISCVRASDTVSRHGGDEFVILLTEVVNLSDCERIAKKILDAFKLPHMVNDKSCVIGLSIGISIFPLDADSSQAMYVNADKAMYAAKASGRNTFEIYHYHRYGL</sequence>
<feature type="domain" description="PAS" evidence="1">
    <location>
        <begin position="120"/>
        <end position="173"/>
    </location>
</feature>
<dbReference type="InterPro" id="IPR029787">
    <property type="entry name" value="Nucleotide_cyclase"/>
</dbReference>
<dbReference type="InterPro" id="IPR000160">
    <property type="entry name" value="GGDEF_dom"/>
</dbReference>
<dbReference type="Pfam" id="PF00990">
    <property type="entry name" value="GGDEF"/>
    <property type="match status" value="1"/>
</dbReference>
<evidence type="ECO:0000313" key="4">
    <source>
        <dbReference type="Proteomes" id="UP001234343"/>
    </source>
</evidence>
<reference evidence="3 4" key="1">
    <citation type="submission" date="2023-06" db="EMBL/GenBank/DDBJ databases">
        <title>Alteromonas sp. ASW11-36 isolated from intertidal sand.</title>
        <authorList>
            <person name="Li Y."/>
        </authorList>
    </citation>
    <scope>NUCLEOTIDE SEQUENCE [LARGE SCALE GENOMIC DNA]</scope>
    <source>
        <strain evidence="3 4">ASW11-36</strain>
    </source>
</reference>
<keyword evidence="4" id="KW-1185">Reference proteome</keyword>
<dbReference type="SMART" id="SM00267">
    <property type="entry name" value="GGDEF"/>
    <property type="match status" value="1"/>
</dbReference>
<dbReference type="SUPFAM" id="SSF55073">
    <property type="entry name" value="Nucleotide cyclase"/>
    <property type="match status" value="1"/>
</dbReference>
<name>A0ABT7STA3_9ALTE</name>
<dbReference type="Gene3D" id="3.30.450.20">
    <property type="entry name" value="PAS domain"/>
    <property type="match status" value="1"/>
</dbReference>
<dbReference type="PROSITE" id="PS50887">
    <property type="entry name" value="GGDEF"/>
    <property type="match status" value="1"/>
</dbReference>
<dbReference type="InterPro" id="IPR000014">
    <property type="entry name" value="PAS"/>
</dbReference>
<dbReference type="PANTHER" id="PTHR46663">
    <property type="entry name" value="DIGUANYLATE CYCLASE DGCT-RELATED"/>
    <property type="match status" value="1"/>
</dbReference>
<dbReference type="SUPFAM" id="SSF55785">
    <property type="entry name" value="PYP-like sensor domain (PAS domain)"/>
    <property type="match status" value="1"/>
</dbReference>
<dbReference type="PROSITE" id="PS50112">
    <property type="entry name" value="PAS"/>
    <property type="match status" value="1"/>
</dbReference>
<dbReference type="InterPro" id="IPR035965">
    <property type="entry name" value="PAS-like_dom_sf"/>
</dbReference>
<gene>
    <name evidence="3" type="ORF">QTP81_02215</name>
</gene>
<organism evidence="3 4">
    <name type="scientific">Alteromonas arenosi</name>
    <dbReference type="NCBI Taxonomy" id="3055817"/>
    <lineage>
        <taxon>Bacteria</taxon>
        <taxon>Pseudomonadati</taxon>
        <taxon>Pseudomonadota</taxon>
        <taxon>Gammaproteobacteria</taxon>
        <taxon>Alteromonadales</taxon>
        <taxon>Alteromonadaceae</taxon>
        <taxon>Alteromonas/Salinimonas group</taxon>
        <taxon>Alteromonas</taxon>
    </lineage>
</organism>
<dbReference type="PANTHER" id="PTHR46663:SF3">
    <property type="entry name" value="SLL0267 PROTEIN"/>
    <property type="match status" value="1"/>
</dbReference>
<dbReference type="InterPro" id="IPR043128">
    <property type="entry name" value="Rev_trsase/Diguanyl_cyclase"/>
</dbReference>
<dbReference type="InterPro" id="IPR052163">
    <property type="entry name" value="DGC-Regulatory_Protein"/>
</dbReference>
<feature type="domain" description="GGDEF" evidence="2">
    <location>
        <begin position="279"/>
        <end position="412"/>
    </location>
</feature>
<dbReference type="RefSeq" id="WP_289363435.1">
    <property type="nucleotide sequence ID" value="NZ_JAUCBP010000002.1"/>
</dbReference>
<dbReference type="NCBIfam" id="TIGR00229">
    <property type="entry name" value="sensory_box"/>
    <property type="match status" value="1"/>
</dbReference>
<dbReference type="Proteomes" id="UP001234343">
    <property type="component" value="Unassembled WGS sequence"/>
</dbReference>
<dbReference type="EMBL" id="JAUCBP010000002">
    <property type="protein sequence ID" value="MDM7859418.1"/>
    <property type="molecule type" value="Genomic_DNA"/>
</dbReference>
<accession>A0ABT7STA3</accession>
<dbReference type="CDD" id="cd01949">
    <property type="entry name" value="GGDEF"/>
    <property type="match status" value="1"/>
</dbReference>
<dbReference type="Gene3D" id="3.30.70.270">
    <property type="match status" value="1"/>
</dbReference>
<comment type="caution">
    <text evidence="3">The sequence shown here is derived from an EMBL/GenBank/DDBJ whole genome shotgun (WGS) entry which is preliminary data.</text>
</comment>
<protein>
    <submittedName>
        <fullName evidence="3">Sensor domain-containing diguanylate cyclase</fullName>
    </submittedName>
</protein>
<dbReference type="Pfam" id="PF13426">
    <property type="entry name" value="PAS_9"/>
    <property type="match status" value="1"/>
</dbReference>
<dbReference type="NCBIfam" id="TIGR00254">
    <property type="entry name" value="GGDEF"/>
    <property type="match status" value="1"/>
</dbReference>
<evidence type="ECO:0000313" key="3">
    <source>
        <dbReference type="EMBL" id="MDM7859418.1"/>
    </source>
</evidence>
<dbReference type="CDD" id="cd00130">
    <property type="entry name" value="PAS"/>
    <property type="match status" value="1"/>
</dbReference>
<evidence type="ECO:0000259" key="1">
    <source>
        <dbReference type="PROSITE" id="PS50112"/>
    </source>
</evidence>